<reference evidence="3 4" key="1">
    <citation type="journal article" date="2017" name="Syst. Appl. Microbiol.">
        <title>Lebetimonas natsushimae sp. nov., a novel strictly anaerobic, moderately thermophilic chemoautotroph isolated from a deep-sea hydrothermal vent polychaete nest in the Mid-Okinawa Trough.</title>
        <authorList>
            <person name="Nagata R."/>
            <person name="Takaki Y."/>
            <person name="Tame A."/>
            <person name="Nunoura T."/>
            <person name="Muto H."/>
            <person name="Mino S."/>
            <person name="Sawayama S."/>
            <person name="Takai K."/>
            <person name="Nakagawa S."/>
        </authorList>
    </citation>
    <scope>NUCLEOTIDE SEQUENCE [LARGE SCALE GENOMIC DNA]</scope>
    <source>
        <strain evidence="3 4">HS1857</strain>
    </source>
</reference>
<dbReference type="InterPro" id="IPR029069">
    <property type="entry name" value="HotDog_dom_sf"/>
</dbReference>
<dbReference type="EMBL" id="BDME01000001">
    <property type="protein sequence ID" value="GAX87420.1"/>
    <property type="molecule type" value="Genomic_DNA"/>
</dbReference>
<organism evidence="3 4">
    <name type="scientific">Lebetimonas natsushimae</name>
    <dbReference type="NCBI Taxonomy" id="1936991"/>
    <lineage>
        <taxon>Bacteria</taxon>
        <taxon>Pseudomonadati</taxon>
        <taxon>Campylobacterota</taxon>
        <taxon>Epsilonproteobacteria</taxon>
        <taxon>Nautiliales</taxon>
        <taxon>Nautiliaceae</taxon>
        <taxon>Lebetimonas</taxon>
    </lineage>
</organism>
<protein>
    <submittedName>
        <fullName evidence="3">Acyl-CoA thioester hydrolase</fullName>
    </submittedName>
</protein>
<dbReference type="AlphaFoldDB" id="A0A292YDU8"/>
<dbReference type="OrthoDB" id="9801517at2"/>
<dbReference type="Pfam" id="PF13279">
    <property type="entry name" value="4HBT_2"/>
    <property type="match status" value="1"/>
</dbReference>
<keyword evidence="2 3" id="KW-0378">Hydrolase</keyword>
<dbReference type="PANTHER" id="PTHR31793">
    <property type="entry name" value="4-HYDROXYBENZOYL-COA THIOESTERASE FAMILY MEMBER"/>
    <property type="match status" value="1"/>
</dbReference>
<dbReference type="CDD" id="cd00586">
    <property type="entry name" value="4HBT"/>
    <property type="match status" value="1"/>
</dbReference>
<comment type="similarity">
    <text evidence="1">Belongs to the 4-hydroxybenzoyl-CoA thioesterase family.</text>
</comment>
<comment type="caution">
    <text evidence="3">The sequence shown here is derived from an EMBL/GenBank/DDBJ whole genome shotgun (WGS) entry which is preliminary data.</text>
</comment>
<accession>A0A292YDU8</accession>
<gene>
    <name evidence="3" type="ORF">LNAT_P0716</name>
</gene>
<evidence type="ECO:0000313" key="4">
    <source>
        <dbReference type="Proteomes" id="UP000217944"/>
    </source>
</evidence>
<evidence type="ECO:0000256" key="2">
    <source>
        <dbReference type="ARBA" id="ARBA00022801"/>
    </source>
</evidence>
<dbReference type="InterPro" id="IPR050563">
    <property type="entry name" value="4-hydroxybenzoyl-CoA_TE"/>
</dbReference>
<proteinExistence type="inferred from homology"/>
<evidence type="ECO:0000313" key="3">
    <source>
        <dbReference type="EMBL" id="GAX87420.1"/>
    </source>
</evidence>
<dbReference type="SUPFAM" id="SSF54637">
    <property type="entry name" value="Thioesterase/thiol ester dehydrase-isomerase"/>
    <property type="match status" value="1"/>
</dbReference>
<keyword evidence="4" id="KW-1185">Reference proteome</keyword>
<dbReference type="Gene3D" id="3.10.129.10">
    <property type="entry name" value="Hotdog Thioesterase"/>
    <property type="match status" value="1"/>
</dbReference>
<dbReference type="GO" id="GO:0047617">
    <property type="term" value="F:fatty acyl-CoA hydrolase activity"/>
    <property type="evidence" value="ECO:0007669"/>
    <property type="project" value="TreeGrafter"/>
</dbReference>
<evidence type="ECO:0000256" key="1">
    <source>
        <dbReference type="ARBA" id="ARBA00005953"/>
    </source>
</evidence>
<dbReference type="PANTHER" id="PTHR31793:SF27">
    <property type="entry name" value="NOVEL THIOESTERASE SUPERFAMILY DOMAIN AND SAPOSIN A-TYPE DOMAIN CONTAINING PROTEIN (0610012H03RIK)"/>
    <property type="match status" value="1"/>
</dbReference>
<dbReference type="RefSeq" id="WP_096258557.1">
    <property type="nucleotide sequence ID" value="NZ_BDME01000001.1"/>
</dbReference>
<dbReference type="Proteomes" id="UP000217944">
    <property type="component" value="Unassembled WGS sequence"/>
</dbReference>
<name>A0A292YDU8_9BACT</name>
<sequence length="135" mass="16112">MKPDIFEKRITVSKEDIDFNGHVNNLKYLEWMINAAMEHSAKLGFTPEIYKKIGATWFAKSHHIEYKLPAFEDDKLIIKTWIDEVKKVTSKRKYEIYKNDKLICFGETEWVYVDYETHRPKKISDGVIKKYFKGE</sequence>